<accession>A0A7I7Y4Q1</accession>
<reference evidence="1" key="2">
    <citation type="submission" date="2020-02" db="EMBL/GenBank/DDBJ databases">
        <authorList>
            <person name="Matsumoto Y."/>
            <person name="Motooka D."/>
            <person name="Nakamura S."/>
        </authorList>
    </citation>
    <scope>NUCLEOTIDE SEQUENCE</scope>
    <source>
        <strain evidence="1">JCM 13671</strain>
    </source>
</reference>
<sequence>MTEQAGDAAAVLDARQSAVLARRNNLATADRVLAAVVADAHTATLAARRRLDDIEDEVEALVTHQDELGLDTAAGVLAVQRFLVEKLREIHSVVADAASDAAAKTAVLQGLSAQYGTRQSE</sequence>
<name>A0A7I7Y4Q1_9MYCO</name>
<keyword evidence="2" id="KW-1185">Reference proteome</keyword>
<evidence type="ECO:0000313" key="2">
    <source>
        <dbReference type="Proteomes" id="UP000466931"/>
    </source>
</evidence>
<reference evidence="1" key="1">
    <citation type="journal article" date="2019" name="Emerg. Microbes Infect.">
        <title>Comprehensive subspecies identification of 175 nontuberculous mycobacteria species based on 7547 genomic profiles.</title>
        <authorList>
            <person name="Matsumoto Y."/>
            <person name="Kinjo T."/>
            <person name="Motooka D."/>
            <person name="Nabeya D."/>
            <person name="Jung N."/>
            <person name="Uechi K."/>
            <person name="Horii T."/>
            <person name="Iida T."/>
            <person name="Fujita J."/>
            <person name="Nakamura S."/>
        </authorList>
    </citation>
    <scope>NUCLEOTIDE SEQUENCE [LARGE SCALE GENOMIC DNA]</scope>
    <source>
        <strain evidence="1">JCM 13671</strain>
    </source>
</reference>
<dbReference type="Proteomes" id="UP000466931">
    <property type="component" value="Chromosome"/>
</dbReference>
<dbReference type="InterPro" id="IPR019710">
    <property type="entry name" value="DUF4226"/>
</dbReference>
<proteinExistence type="predicted"/>
<dbReference type="OrthoDB" id="4640076at2"/>
<dbReference type="Pfam" id="PF10774">
    <property type="entry name" value="DUF4226"/>
    <property type="match status" value="1"/>
</dbReference>
<dbReference type="RefSeq" id="WP_085152316.1">
    <property type="nucleotide sequence ID" value="NZ_AP022612.1"/>
</dbReference>
<evidence type="ECO:0000313" key="1">
    <source>
        <dbReference type="EMBL" id="BBZ36609.1"/>
    </source>
</evidence>
<dbReference type="EMBL" id="AP022612">
    <property type="protein sequence ID" value="BBZ36609.1"/>
    <property type="molecule type" value="Genomic_DNA"/>
</dbReference>
<dbReference type="AlphaFoldDB" id="A0A7I7Y4Q1"/>
<gene>
    <name evidence="1" type="ORF">MCNF_52140</name>
</gene>
<organism evidence="1 2">
    <name type="scientific">Mycolicibacterium confluentis</name>
    <dbReference type="NCBI Taxonomy" id="28047"/>
    <lineage>
        <taxon>Bacteria</taxon>
        <taxon>Bacillati</taxon>
        <taxon>Actinomycetota</taxon>
        <taxon>Actinomycetes</taxon>
        <taxon>Mycobacteriales</taxon>
        <taxon>Mycobacteriaceae</taxon>
        <taxon>Mycolicibacterium</taxon>
    </lineage>
</organism>
<protein>
    <submittedName>
        <fullName evidence="1">Uncharacterized protein</fullName>
    </submittedName>
</protein>